<keyword evidence="3" id="KW-1185">Reference proteome</keyword>
<protein>
    <submittedName>
        <fullName evidence="2">Uncharacterized protein, isoform B</fullName>
    </submittedName>
</protein>
<dbReference type="OrthoDB" id="7764597at2759"/>
<dbReference type="EMBL" id="CM000159">
    <property type="protein sequence ID" value="KRK01991.1"/>
    <property type="molecule type" value="Genomic_DNA"/>
</dbReference>
<keyword evidence="1" id="KW-1133">Transmembrane helix</keyword>
<evidence type="ECO:0000313" key="3">
    <source>
        <dbReference type="Proteomes" id="UP000002282"/>
    </source>
</evidence>
<name>A0A0R1E3Y1_DROYA</name>
<dbReference type="AlphaFoldDB" id="A0A0R1E3Y1"/>
<feature type="transmembrane region" description="Helical" evidence="1">
    <location>
        <begin position="20"/>
        <end position="38"/>
    </location>
</feature>
<keyword evidence="1" id="KW-0472">Membrane</keyword>
<accession>A0A0R1E3Y1</accession>
<dbReference type="eggNOG" id="ENOG502TH9F">
    <property type="taxonomic scope" value="Eukaryota"/>
</dbReference>
<gene>
    <name evidence="2" type="primary">Dyak\GE19925</name>
    <name evidence="2" type="synonym">dyak_GLEANR_3780</name>
    <name evidence="2" type="synonym">GE19925</name>
    <name evidence="2" type="ORF">Dyak_GE19925</name>
</gene>
<organism evidence="2 3">
    <name type="scientific">Drosophila yakuba</name>
    <name type="common">Fruit fly</name>
    <dbReference type="NCBI Taxonomy" id="7245"/>
    <lineage>
        <taxon>Eukaryota</taxon>
        <taxon>Metazoa</taxon>
        <taxon>Ecdysozoa</taxon>
        <taxon>Arthropoda</taxon>
        <taxon>Hexapoda</taxon>
        <taxon>Insecta</taxon>
        <taxon>Pterygota</taxon>
        <taxon>Neoptera</taxon>
        <taxon>Endopterygota</taxon>
        <taxon>Diptera</taxon>
        <taxon>Brachycera</taxon>
        <taxon>Muscomorpha</taxon>
        <taxon>Ephydroidea</taxon>
        <taxon>Drosophilidae</taxon>
        <taxon>Drosophila</taxon>
        <taxon>Sophophora</taxon>
    </lineage>
</organism>
<reference evidence="2 3" key="1">
    <citation type="journal article" date="2007" name="Nature">
        <title>Evolution of genes and genomes on the Drosophila phylogeny.</title>
        <authorList>
            <consortium name="Drosophila 12 Genomes Consortium"/>
            <person name="Clark A.G."/>
            <person name="Eisen M.B."/>
            <person name="Smith D.R."/>
            <person name="Bergman C.M."/>
            <person name="Oliver B."/>
            <person name="Markow T.A."/>
            <person name="Kaufman T.C."/>
            <person name="Kellis M."/>
            <person name="Gelbart W."/>
            <person name="Iyer V.N."/>
            <person name="Pollard D.A."/>
            <person name="Sackton T.B."/>
            <person name="Larracuente A.M."/>
            <person name="Singh N.D."/>
            <person name="Abad J.P."/>
            <person name="Abt D.N."/>
            <person name="Adryan B."/>
            <person name="Aguade M."/>
            <person name="Akashi H."/>
            <person name="Anderson W.W."/>
            <person name="Aquadro C.F."/>
            <person name="Ardell D.H."/>
            <person name="Arguello R."/>
            <person name="Artieri C.G."/>
            <person name="Barbash D.A."/>
            <person name="Barker D."/>
            <person name="Barsanti P."/>
            <person name="Batterham P."/>
            <person name="Batzoglou S."/>
            <person name="Begun D."/>
            <person name="Bhutkar A."/>
            <person name="Blanco E."/>
            <person name="Bosak S.A."/>
            <person name="Bradley R.K."/>
            <person name="Brand A.D."/>
            <person name="Brent M.R."/>
            <person name="Brooks A.N."/>
            <person name="Brown R.H."/>
            <person name="Butlin R.K."/>
            <person name="Caggese C."/>
            <person name="Calvi B.R."/>
            <person name="Bernardo de Carvalho A."/>
            <person name="Caspi A."/>
            <person name="Castrezana S."/>
            <person name="Celniker S.E."/>
            <person name="Chang J.L."/>
            <person name="Chapple C."/>
            <person name="Chatterji S."/>
            <person name="Chinwalla A."/>
            <person name="Civetta A."/>
            <person name="Clifton S.W."/>
            <person name="Comeron J.M."/>
            <person name="Costello J.C."/>
            <person name="Coyne J.A."/>
            <person name="Daub J."/>
            <person name="David R.G."/>
            <person name="Delcher A.L."/>
            <person name="Delehaunty K."/>
            <person name="Do C.B."/>
            <person name="Ebling H."/>
            <person name="Edwards K."/>
            <person name="Eickbush T."/>
            <person name="Evans J.D."/>
            <person name="Filipski A."/>
            <person name="Findeiss S."/>
            <person name="Freyhult E."/>
            <person name="Fulton L."/>
            <person name="Fulton R."/>
            <person name="Garcia A.C."/>
            <person name="Gardiner A."/>
            <person name="Garfield D.A."/>
            <person name="Garvin B.E."/>
            <person name="Gibson G."/>
            <person name="Gilbert D."/>
            <person name="Gnerre S."/>
            <person name="Godfrey J."/>
            <person name="Good R."/>
            <person name="Gotea V."/>
            <person name="Gravely B."/>
            <person name="Greenberg A.J."/>
            <person name="Griffiths-Jones S."/>
            <person name="Gross S."/>
            <person name="Guigo R."/>
            <person name="Gustafson E.A."/>
            <person name="Haerty W."/>
            <person name="Hahn M.W."/>
            <person name="Halligan D.L."/>
            <person name="Halpern A.L."/>
            <person name="Halter G.M."/>
            <person name="Han M.V."/>
            <person name="Heger A."/>
            <person name="Hillier L."/>
            <person name="Hinrichs A.S."/>
            <person name="Holmes I."/>
            <person name="Hoskins R.A."/>
            <person name="Hubisz M.J."/>
            <person name="Hultmark D."/>
            <person name="Huntley M.A."/>
            <person name="Jaffe D.B."/>
            <person name="Jagadeeshan S."/>
            <person name="Jeck W.R."/>
            <person name="Johnson J."/>
            <person name="Jones C.D."/>
            <person name="Jordan W.C."/>
            <person name="Karpen G.H."/>
            <person name="Kataoka E."/>
            <person name="Keightley P.D."/>
            <person name="Kheradpour P."/>
            <person name="Kirkness E.F."/>
            <person name="Koerich L.B."/>
            <person name="Kristiansen K."/>
            <person name="Kudrna D."/>
            <person name="Kulathinal R.J."/>
            <person name="Kumar S."/>
            <person name="Kwok R."/>
            <person name="Lander E."/>
            <person name="Langley C.H."/>
            <person name="Lapoint R."/>
            <person name="Lazzaro B.P."/>
            <person name="Lee S.J."/>
            <person name="Levesque L."/>
            <person name="Li R."/>
            <person name="Lin C.F."/>
            <person name="Lin M.F."/>
            <person name="Lindblad-Toh K."/>
            <person name="Llopart A."/>
            <person name="Long M."/>
            <person name="Low L."/>
            <person name="Lozovsky E."/>
            <person name="Lu J."/>
            <person name="Luo M."/>
            <person name="Machado C.A."/>
            <person name="Makalowski W."/>
            <person name="Marzo M."/>
            <person name="Matsuda M."/>
            <person name="Matzkin L."/>
            <person name="McAllister B."/>
            <person name="McBride C.S."/>
            <person name="McKernan B."/>
            <person name="McKernan K."/>
            <person name="Mendez-Lago M."/>
            <person name="Minx P."/>
            <person name="Mollenhauer M.U."/>
            <person name="Montooth K."/>
            <person name="Mount S.M."/>
            <person name="Mu X."/>
            <person name="Myers E."/>
            <person name="Negre B."/>
            <person name="Newfeld S."/>
            <person name="Nielsen R."/>
            <person name="Noor M.A."/>
            <person name="O'Grady P."/>
            <person name="Pachter L."/>
            <person name="Papaceit M."/>
            <person name="Parisi M.J."/>
            <person name="Parisi M."/>
            <person name="Parts L."/>
            <person name="Pedersen J.S."/>
            <person name="Pesole G."/>
            <person name="Phillippy A.M."/>
            <person name="Ponting C.P."/>
            <person name="Pop M."/>
            <person name="Porcelli D."/>
            <person name="Powell J.R."/>
            <person name="Prohaska S."/>
            <person name="Pruitt K."/>
            <person name="Puig M."/>
            <person name="Quesneville H."/>
            <person name="Ram K.R."/>
            <person name="Rand D."/>
            <person name="Rasmussen M.D."/>
            <person name="Reed L.K."/>
            <person name="Reenan R."/>
            <person name="Reily A."/>
            <person name="Remington K.A."/>
            <person name="Rieger T.T."/>
            <person name="Ritchie M.G."/>
            <person name="Robin C."/>
            <person name="Rogers Y.H."/>
            <person name="Rohde C."/>
            <person name="Rozas J."/>
            <person name="Rubenfield M.J."/>
            <person name="Ruiz A."/>
            <person name="Russo S."/>
            <person name="Salzberg S.L."/>
            <person name="Sanchez-Gracia A."/>
            <person name="Saranga D.J."/>
            <person name="Sato H."/>
            <person name="Schaeffer S.W."/>
            <person name="Schatz M.C."/>
            <person name="Schlenke T."/>
            <person name="Schwartz R."/>
            <person name="Segarra C."/>
            <person name="Singh R.S."/>
            <person name="Sirot L."/>
            <person name="Sirota M."/>
            <person name="Sisneros N.B."/>
            <person name="Smith C.D."/>
            <person name="Smith T.F."/>
            <person name="Spieth J."/>
            <person name="Stage D.E."/>
            <person name="Stark A."/>
            <person name="Stephan W."/>
            <person name="Strausberg R.L."/>
            <person name="Strempel S."/>
            <person name="Sturgill D."/>
            <person name="Sutton G."/>
            <person name="Sutton G.G."/>
            <person name="Tao W."/>
            <person name="Teichmann S."/>
            <person name="Tobari Y.N."/>
            <person name="Tomimura Y."/>
            <person name="Tsolas J.M."/>
            <person name="Valente V.L."/>
            <person name="Venter E."/>
            <person name="Venter J.C."/>
            <person name="Vicario S."/>
            <person name="Vieira F.G."/>
            <person name="Vilella A.J."/>
            <person name="Villasante A."/>
            <person name="Walenz B."/>
            <person name="Wang J."/>
            <person name="Wasserman M."/>
            <person name="Watts T."/>
            <person name="Wilson D."/>
            <person name="Wilson R.K."/>
            <person name="Wing R.A."/>
            <person name="Wolfner M.F."/>
            <person name="Wong A."/>
            <person name="Wong G.K."/>
            <person name="Wu C.I."/>
            <person name="Wu G."/>
            <person name="Yamamoto D."/>
            <person name="Yang H.P."/>
            <person name="Yang S.P."/>
            <person name="Yorke J.A."/>
            <person name="Yoshida K."/>
            <person name="Zdobnov E."/>
            <person name="Zhang P."/>
            <person name="Zhang Y."/>
            <person name="Zimin A.V."/>
            <person name="Baldwin J."/>
            <person name="Abdouelleil A."/>
            <person name="Abdulkadir J."/>
            <person name="Abebe A."/>
            <person name="Abera B."/>
            <person name="Abreu J."/>
            <person name="Acer S.C."/>
            <person name="Aftuck L."/>
            <person name="Alexander A."/>
            <person name="An P."/>
            <person name="Anderson E."/>
            <person name="Anderson S."/>
            <person name="Arachi H."/>
            <person name="Azer M."/>
            <person name="Bachantsang P."/>
            <person name="Barry A."/>
            <person name="Bayul T."/>
            <person name="Berlin A."/>
            <person name="Bessette D."/>
            <person name="Bloom T."/>
            <person name="Blye J."/>
            <person name="Boguslavskiy L."/>
            <person name="Bonnet C."/>
            <person name="Boukhgalter B."/>
            <person name="Bourzgui I."/>
            <person name="Brown A."/>
            <person name="Cahill P."/>
            <person name="Channer S."/>
            <person name="Cheshatsang Y."/>
            <person name="Chuda L."/>
            <person name="Citroen M."/>
            <person name="Collymore A."/>
            <person name="Cooke P."/>
            <person name="Costello M."/>
            <person name="D'Aco K."/>
            <person name="Daza R."/>
            <person name="De Haan G."/>
            <person name="DeGray S."/>
            <person name="DeMaso C."/>
            <person name="Dhargay N."/>
            <person name="Dooley K."/>
            <person name="Dooley E."/>
            <person name="Doricent M."/>
            <person name="Dorje P."/>
            <person name="Dorjee K."/>
            <person name="Dupes A."/>
            <person name="Elong R."/>
            <person name="Falk J."/>
            <person name="Farina A."/>
            <person name="Faro S."/>
            <person name="Ferguson D."/>
            <person name="Fisher S."/>
            <person name="Foley C.D."/>
            <person name="Franke A."/>
            <person name="Friedrich D."/>
            <person name="Gadbois L."/>
            <person name="Gearin G."/>
            <person name="Gearin C.R."/>
            <person name="Giannoukos G."/>
            <person name="Goode T."/>
            <person name="Graham J."/>
            <person name="Grandbois E."/>
            <person name="Grewal S."/>
            <person name="Gyaltsen K."/>
            <person name="Hafez N."/>
            <person name="Hagos B."/>
            <person name="Hall J."/>
            <person name="Henson C."/>
            <person name="Hollinger A."/>
            <person name="Honan T."/>
            <person name="Huard M.D."/>
            <person name="Hughes L."/>
            <person name="Hurhula B."/>
            <person name="Husby M.E."/>
            <person name="Kamat A."/>
            <person name="Kanga B."/>
            <person name="Kashin S."/>
            <person name="Khazanovich D."/>
            <person name="Kisner P."/>
            <person name="Lance K."/>
            <person name="Lara M."/>
            <person name="Lee W."/>
            <person name="Lennon N."/>
            <person name="Letendre F."/>
            <person name="LeVine R."/>
            <person name="Lipovsky A."/>
            <person name="Liu X."/>
            <person name="Liu J."/>
            <person name="Liu S."/>
            <person name="Lokyitsang T."/>
            <person name="Lokyitsang Y."/>
            <person name="Lubonja R."/>
            <person name="Lui A."/>
            <person name="MacDonald P."/>
            <person name="Magnisalis V."/>
            <person name="Maru K."/>
            <person name="Matthews C."/>
            <person name="McCusker W."/>
            <person name="McDonough S."/>
            <person name="Mehta T."/>
            <person name="Meldrim J."/>
            <person name="Meneus L."/>
            <person name="Mihai O."/>
            <person name="Mihalev A."/>
            <person name="Mihova T."/>
            <person name="Mittelman R."/>
            <person name="Mlenga V."/>
            <person name="Montmayeur A."/>
            <person name="Mulrain L."/>
            <person name="Navidi A."/>
            <person name="Naylor J."/>
            <person name="Negash T."/>
            <person name="Nguyen T."/>
            <person name="Nguyen N."/>
            <person name="Nicol R."/>
            <person name="Norbu C."/>
            <person name="Norbu N."/>
            <person name="Novod N."/>
            <person name="O'Neill B."/>
            <person name="Osman S."/>
            <person name="Markiewicz E."/>
            <person name="Oyono O.L."/>
            <person name="Patti C."/>
            <person name="Phunkhang P."/>
            <person name="Pierre F."/>
            <person name="Priest M."/>
            <person name="Raghuraman S."/>
            <person name="Rege F."/>
            <person name="Reyes R."/>
            <person name="Rise C."/>
            <person name="Rogov P."/>
            <person name="Ross K."/>
            <person name="Ryan E."/>
            <person name="Settipalli S."/>
            <person name="Shea T."/>
            <person name="Sherpa N."/>
            <person name="Shi L."/>
            <person name="Shih D."/>
            <person name="Sparrow T."/>
            <person name="Spaulding J."/>
            <person name="Stalker J."/>
            <person name="Stange-Thomann N."/>
            <person name="Stavropoulos S."/>
            <person name="Stone C."/>
            <person name="Strader C."/>
            <person name="Tesfaye S."/>
            <person name="Thomson T."/>
            <person name="Thoulutsang Y."/>
            <person name="Thoulutsang D."/>
            <person name="Topham K."/>
            <person name="Topping I."/>
            <person name="Tsamla T."/>
            <person name="Vassiliev H."/>
            <person name="Vo A."/>
            <person name="Wangchuk T."/>
            <person name="Wangdi T."/>
            <person name="Weiand M."/>
            <person name="Wilkinson J."/>
            <person name="Wilson A."/>
            <person name="Yadav S."/>
            <person name="Young G."/>
            <person name="Yu Q."/>
            <person name="Zembek L."/>
            <person name="Zhong D."/>
            <person name="Zimmer A."/>
            <person name="Zwirko Z."/>
            <person name="Jaffe D.B."/>
            <person name="Alvarez P."/>
            <person name="Brockman W."/>
            <person name="Butler J."/>
            <person name="Chin C."/>
            <person name="Gnerre S."/>
            <person name="Grabherr M."/>
            <person name="Kleber M."/>
            <person name="Mauceli E."/>
            <person name="MacCallum I."/>
        </authorList>
    </citation>
    <scope>NUCLEOTIDE SEQUENCE [LARGE SCALE GENOMIC DNA]</scope>
    <source>
        <strain evidence="3">Tai18E2 / Tucson 14021-0261.01</strain>
    </source>
</reference>
<proteinExistence type="predicted"/>
<dbReference type="Proteomes" id="UP000002282">
    <property type="component" value="Chromosome 3L"/>
</dbReference>
<sequence>MDKNLLDLFTCVIYSSALNIQKLSVLILFFFIVCLLPRMAGISRSCQPRLQLYIFWGLMASVFASLPEEPRGAAGGEARMDVLGLSPGQRVLAAVPASGRTNFLLYQLAAAINSAAGLESPTMQEVEVVDVVENQEQFLLASPDPNWLAAMANEFQSVPVYETFPADLQNWLMDGYGISASDFYHSWSGAGFGRRSSTRTQLICTADGQCYEVNKIVTACCPF</sequence>
<reference evidence="2 3" key="2">
    <citation type="journal article" date="2007" name="PLoS Biol.">
        <title>Principles of genome evolution in the Drosophila melanogaster species group.</title>
        <authorList>
            <person name="Ranz J.M."/>
            <person name="Maurin D."/>
            <person name="Chan Y.S."/>
            <person name="von Grotthuss M."/>
            <person name="Hillier L.W."/>
            <person name="Roote J."/>
            <person name="Ashburner M."/>
            <person name="Bergman C.M."/>
        </authorList>
    </citation>
    <scope>NUCLEOTIDE SEQUENCE [LARGE SCALE GENOMIC DNA]</scope>
    <source>
        <strain evidence="3">Tai18E2 / Tucson 14021-0261.01</strain>
    </source>
</reference>
<keyword evidence="1" id="KW-0812">Transmembrane</keyword>
<evidence type="ECO:0000313" key="2">
    <source>
        <dbReference type="EMBL" id="KRK01991.1"/>
    </source>
</evidence>
<evidence type="ECO:0000256" key="1">
    <source>
        <dbReference type="SAM" id="Phobius"/>
    </source>
</evidence>